<dbReference type="Gene3D" id="3.40.50.150">
    <property type="entry name" value="Vaccinia Virus protein VP39"/>
    <property type="match status" value="1"/>
</dbReference>
<keyword evidence="2" id="KW-1185">Reference proteome</keyword>
<sequence>MESETDETYFDASFFVDESYVTKEFVLGPHTIKVMCLQASSTDFDLTGQLIWPGAELLNNYLVQNFHILQGLSVIELGSGVGLTGLLCAHYCHHVVMTDHNATVLKVMQRNVDSQTAVGEVECQELEWGNEGHLGHIHDTYPLGFDLILGGWLLYQQSSFSPFFKTAKFLMALRPMGTCRFLLGYISRANSNNALAVTEANKHNLLLTKVPGSTKQLCGGTYEGWVYEISMKREG</sequence>
<organism evidence="1 2">
    <name type="scientific">Sphagnum troendelagicum</name>
    <dbReference type="NCBI Taxonomy" id="128251"/>
    <lineage>
        <taxon>Eukaryota</taxon>
        <taxon>Viridiplantae</taxon>
        <taxon>Streptophyta</taxon>
        <taxon>Embryophyta</taxon>
        <taxon>Bryophyta</taxon>
        <taxon>Sphagnophytina</taxon>
        <taxon>Sphagnopsida</taxon>
        <taxon>Sphagnales</taxon>
        <taxon>Sphagnaceae</taxon>
        <taxon>Sphagnum</taxon>
    </lineage>
</organism>
<gene>
    <name evidence="1" type="ORF">CSSPTR1EN2_LOCUS16795</name>
</gene>
<evidence type="ECO:0008006" key="3">
    <source>
        <dbReference type="Google" id="ProtNLM"/>
    </source>
</evidence>
<dbReference type="InterPro" id="IPR029063">
    <property type="entry name" value="SAM-dependent_MTases_sf"/>
</dbReference>
<proteinExistence type="predicted"/>
<dbReference type="EMBL" id="OZ019896">
    <property type="protein sequence ID" value="CAK9223365.1"/>
    <property type="molecule type" value="Genomic_DNA"/>
</dbReference>
<dbReference type="Proteomes" id="UP001497512">
    <property type="component" value="Chromosome 4"/>
</dbReference>
<evidence type="ECO:0000313" key="2">
    <source>
        <dbReference type="Proteomes" id="UP001497512"/>
    </source>
</evidence>
<reference evidence="1" key="1">
    <citation type="submission" date="2024-02" db="EMBL/GenBank/DDBJ databases">
        <authorList>
            <consortium name="ELIXIR-Norway"/>
            <consortium name="Elixir Norway"/>
        </authorList>
    </citation>
    <scope>NUCLEOTIDE SEQUENCE</scope>
</reference>
<name>A0ABP0UJX9_9BRYO</name>
<protein>
    <recommendedName>
        <fullName evidence="3">Protein N-lysine methyltransferase METTL21A</fullName>
    </recommendedName>
</protein>
<dbReference type="PANTHER" id="PTHR23108">
    <property type="entry name" value="METHYLTRANSFERASE-RELATED"/>
    <property type="match status" value="1"/>
</dbReference>
<accession>A0ABP0UJX9</accession>
<dbReference type="Pfam" id="PF10294">
    <property type="entry name" value="Methyltransf_16"/>
    <property type="match status" value="1"/>
</dbReference>
<dbReference type="InterPro" id="IPR019410">
    <property type="entry name" value="Methyltransf_16"/>
</dbReference>
<evidence type="ECO:0000313" key="1">
    <source>
        <dbReference type="EMBL" id="CAK9223365.1"/>
    </source>
</evidence>
<dbReference type="SUPFAM" id="SSF53335">
    <property type="entry name" value="S-adenosyl-L-methionine-dependent methyltransferases"/>
    <property type="match status" value="1"/>
</dbReference>
<dbReference type="PANTHER" id="PTHR23108:SF3">
    <property type="entry name" value="METHYLTRANSFERASE FAMILY PROTEIN"/>
    <property type="match status" value="1"/>
</dbReference>
<dbReference type="InterPro" id="IPR038899">
    <property type="entry name" value="METTL22"/>
</dbReference>